<dbReference type="InterPro" id="IPR014617">
    <property type="entry name" value="YphA_Bacsu"/>
</dbReference>
<dbReference type="RefSeq" id="WP_057899320.1">
    <property type="nucleotide sequence ID" value="NZ_CP080764.1"/>
</dbReference>
<keyword evidence="1" id="KW-0812">Transmembrane</keyword>
<dbReference type="OrthoDB" id="2475620at2"/>
<dbReference type="Proteomes" id="UP000826616">
    <property type="component" value="Chromosome"/>
</dbReference>
<dbReference type="Proteomes" id="UP000198956">
    <property type="component" value="Unassembled WGS sequence"/>
</dbReference>
<proteinExistence type="predicted"/>
<sequence length="208" mass="23715">MNPGYLSFVCLFFILVFSWMGTMDALFSRLRIQARTFFILLGVFYLTSGWFIPFGMGACSVGAFLLPFVFFFALWSRQERDIRQYSFTAALLCGVTLFLFRYMLMIDPILQVADEVYLVAGVAASLAPFMTRKPEQAFIIIGFGLCLMEVLVQFFLYSYAPSVTLGGFIFRDMLVLSLLVGMALHSVLFFCLRISMSLMRKVLVKRGR</sequence>
<reference evidence="2 5" key="2">
    <citation type="submission" date="2021-08" db="EMBL/GenBank/DDBJ databases">
        <title>Complete genome sequence of the strain Aneurinibacillus thermoaerophilus CCM 8960.</title>
        <authorList>
            <person name="Musilova J."/>
            <person name="Kourilova X."/>
            <person name="Pernicova I."/>
            <person name="Bezdicek M."/>
            <person name="Lengerova M."/>
            <person name="Obruca S."/>
            <person name="Sedlar K."/>
        </authorList>
    </citation>
    <scope>NUCLEOTIDE SEQUENCE [LARGE SCALE GENOMIC DNA]</scope>
    <source>
        <strain evidence="2 5">CCM 8960</strain>
    </source>
</reference>
<feature type="transmembrane region" description="Helical" evidence="1">
    <location>
        <begin position="58"/>
        <end position="75"/>
    </location>
</feature>
<keyword evidence="5" id="KW-1185">Reference proteome</keyword>
<evidence type="ECO:0000313" key="4">
    <source>
        <dbReference type="Proteomes" id="UP000198956"/>
    </source>
</evidence>
<organism evidence="3 4">
    <name type="scientific">Aneurinibacillus thermoaerophilus</name>
    <dbReference type="NCBI Taxonomy" id="143495"/>
    <lineage>
        <taxon>Bacteria</taxon>
        <taxon>Bacillati</taxon>
        <taxon>Bacillota</taxon>
        <taxon>Bacilli</taxon>
        <taxon>Bacillales</taxon>
        <taxon>Paenibacillaceae</taxon>
        <taxon>Aneurinibacillus group</taxon>
        <taxon>Aneurinibacillus</taxon>
    </lineage>
</organism>
<accession>A0A1G7XJ57</accession>
<evidence type="ECO:0000313" key="2">
    <source>
        <dbReference type="EMBL" id="QYY43836.1"/>
    </source>
</evidence>
<evidence type="ECO:0000313" key="5">
    <source>
        <dbReference type="Proteomes" id="UP000826616"/>
    </source>
</evidence>
<keyword evidence="1" id="KW-1133">Transmembrane helix</keyword>
<feature type="transmembrane region" description="Helical" evidence="1">
    <location>
        <begin position="87"/>
        <end position="104"/>
    </location>
</feature>
<dbReference type="AlphaFoldDB" id="A0A1G7XJ57"/>
<feature type="transmembrane region" description="Helical" evidence="1">
    <location>
        <begin position="6"/>
        <end position="27"/>
    </location>
</feature>
<reference evidence="3 4" key="1">
    <citation type="submission" date="2016-10" db="EMBL/GenBank/DDBJ databases">
        <authorList>
            <person name="de Groot N.N."/>
        </authorList>
    </citation>
    <scope>NUCLEOTIDE SEQUENCE [LARGE SCALE GENOMIC DNA]</scope>
    <source>
        <strain evidence="3 4">L 420-91</strain>
    </source>
</reference>
<protein>
    <submittedName>
        <fullName evidence="3">Uncharacterized protein</fullName>
    </submittedName>
</protein>
<evidence type="ECO:0000313" key="3">
    <source>
        <dbReference type="EMBL" id="SDG84146.1"/>
    </source>
</evidence>
<feature type="transmembrane region" description="Helical" evidence="1">
    <location>
        <begin position="110"/>
        <end position="130"/>
    </location>
</feature>
<dbReference type="GeneID" id="97141006"/>
<gene>
    <name evidence="2" type="ORF">K3F53_06450</name>
    <name evidence="3" type="ORF">SAMN04489735_10046</name>
</gene>
<dbReference type="EMBL" id="FNDE01000004">
    <property type="protein sequence ID" value="SDG84146.1"/>
    <property type="molecule type" value="Genomic_DNA"/>
</dbReference>
<keyword evidence="1" id="KW-0472">Membrane</keyword>
<dbReference type="EMBL" id="CP080764">
    <property type="protein sequence ID" value="QYY43836.1"/>
    <property type="molecule type" value="Genomic_DNA"/>
</dbReference>
<feature type="transmembrane region" description="Helical" evidence="1">
    <location>
        <begin position="137"/>
        <end position="156"/>
    </location>
</feature>
<feature type="transmembrane region" description="Helical" evidence="1">
    <location>
        <begin position="168"/>
        <end position="192"/>
    </location>
</feature>
<evidence type="ECO:0000256" key="1">
    <source>
        <dbReference type="SAM" id="Phobius"/>
    </source>
</evidence>
<name>A0A1G7XJ57_ANETH</name>
<dbReference type="Pfam" id="PF24124">
    <property type="entry name" value="YphA"/>
    <property type="match status" value="1"/>
</dbReference>